<dbReference type="EMBL" id="QPJM01000010">
    <property type="protein sequence ID" value="RCW81505.1"/>
    <property type="molecule type" value="Genomic_DNA"/>
</dbReference>
<evidence type="ECO:0008006" key="3">
    <source>
        <dbReference type="Google" id="ProtNLM"/>
    </source>
</evidence>
<dbReference type="RefSeq" id="WP_114431223.1">
    <property type="nucleotide sequence ID" value="NZ_QPJM01000010.1"/>
</dbReference>
<organism evidence="1 2">
    <name type="scientific">Phyllobacterium bourgognense</name>
    <dbReference type="NCBI Taxonomy" id="314236"/>
    <lineage>
        <taxon>Bacteria</taxon>
        <taxon>Pseudomonadati</taxon>
        <taxon>Pseudomonadota</taxon>
        <taxon>Alphaproteobacteria</taxon>
        <taxon>Hyphomicrobiales</taxon>
        <taxon>Phyllobacteriaceae</taxon>
        <taxon>Phyllobacterium</taxon>
    </lineage>
</organism>
<dbReference type="OrthoDB" id="9808866at2"/>
<sequence>MAETRLLTDHQEIRDWAAARSGIPAIRDPEELIGSDEPVLSIQFGQHAYEDDDRQGADRPEDLGGPRLVEWDEWFTLFDQSGLGLVVAEDTPGQRDEFHEIVRR</sequence>
<proteinExistence type="predicted"/>
<gene>
    <name evidence="1" type="ORF">C7476_11059</name>
</gene>
<reference evidence="1 2" key="1">
    <citation type="submission" date="2018-07" db="EMBL/GenBank/DDBJ databases">
        <title>Genomic Encyclopedia of Type Strains, Phase III (KMG-III): the genomes of soil and plant-associated and newly described type strains.</title>
        <authorList>
            <person name="Whitman W."/>
        </authorList>
    </citation>
    <scope>NUCLEOTIDE SEQUENCE [LARGE SCALE GENOMIC DNA]</scope>
    <source>
        <strain evidence="1 2">31-25a</strain>
    </source>
</reference>
<evidence type="ECO:0000313" key="1">
    <source>
        <dbReference type="EMBL" id="RCW81505.1"/>
    </source>
</evidence>
<keyword evidence="2" id="KW-1185">Reference proteome</keyword>
<protein>
    <recommendedName>
        <fullName evidence="3">1,4-alpha-glucan branching enzyme</fullName>
    </recommendedName>
</protein>
<accession>A0A368YMU2</accession>
<dbReference type="Proteomes" id="UP000253324">
    <property type="component" value="Unassembled WGS sequence"/>
</dbReference>
<comment type="caution">
    <text evidence="1">The sequence shown here is derived from an EMBL/GenBank/DDBJ whole genome shotgun (WGS) entry which is preliminary data.</text>
</comment>
<dbReference type="AlphaFoldDB" id="A0A368YMU2"/>
<name>A0A368YMU2_9HYPH</name>
<evidence type="ECO:0000313" key="2">
    <source>
        <dbReference type="Proteomes" id="UP000253324"/>
    </source>
</evidence>